<dbReference type="EMBL" id="JAAIWK010000002">
    <property type="protein sequence ID" value="NEY18822.1"/>
    <property type="molecule type" value="Genomic_DNA"/>
</dbReference>
<comment type="function">
    <text evidence="2">Adapter protein required for efficient degradation of Spx by ClpXP under non-stress conditions. Interaction with Spx stabilizes Spx and exposes the C-terminus of Spx for recognition and proteolysis by ClpXP.</text>
</comment>
<gene>
    <name evidence="2" type="primary">spxH</name>
    <name evidence="3" type="ORF">G4D61_02420</name>
</gene>
<dbReference type="Gene3D" id="3.40.30.10">
    <property type="entry name" value="Glutaredoxin"/>
    <property type="match status" value="1"/>
</dbReference>
<dbReference type="SUPFAM" id="SSF52833">
    <property type="entry name" value="Thioredoxin-like"/>
    <property type="match status" value="1"/>
</dbReference>
<dbReference type="AlphaFoldDB" id="A0A6M0P2C8"/>
<evidence type="ECO:0000256" key="1">
    <source>
        <dbReference type="ARBA" id="ARBA00022490"/>
    </source>
</evidence>
<dbReference type="HAMAP" id="MF_02245">
    <property type="entry name" value="Adapter_SpxH"/>
    <property type="match status" value="1"/>
</dbReference>
<organism evidence="3 4">
    <name type="scientific">Heyndrickxia ginsengihumi</name>
    <dbReference type="NCBI Taxonomy" id="363870"/>
    <lineage>
        <taxon>Bacteria</taxon>
        <taxon>Bacillati</taxon>
        <taxon>Bacillota</taxon>
        <taxon>Bacilli</taxon>
        <taxon>Bacillales</taxon>
        <taxon>Bacillaceae</taxon>
        <taxon>Heyndrickxia</taxon>
    </lineage>
</organism>
<comment type="subcellular location">
    <subcellularLocation>
        <location evidence="2">Cytoplasm</location>
    </subcellularLocation>
</comment>
<evidence type="ECO:0000313" key="3">
    <source>
        <dbReference type="EMBL" id="NEY18822.1"/>
    </source>
</evidence>
<comment type="subunit">
    <text evidence="2">Interacts with Spx.</text>
</comment>
<dbReference type="InterPro" id="IPR036249">
    <property type="entry name" value="Thioredoxin-like_sf"/>
</dbReference>
<keyword evidence="4" id="KW-1185">Reference proteome</keyword>
<keyword evidence="1 2" id="KW-0963">Cytoplasm</keyword>
<dbReference type="CDD" id="cd03025">
    <property type="entry name" value="DsbA_FrnE_like"/>
    <property type="match status" value="1"/>
</dbReference>
<reference evidence="3 4" key="1">
    <citation type="submission" date="2020-03" db="EMBL/GenBank/DDBJ databases">
        <title>Bacillus aquiflavi sp. nov., isolated from yellow water of strong flavor Chinese baijiu in Yibin region of China.</title>
        <authorList>
            <person name="Xie J."/>
        </authorList>
    </citation>
    <scope>NUCLEOTIDE SEQUENCE [LARGE SCALE GENOMIC DNA]</scope>
    <source>
        <strain evidence="3 4">Gsoil 114</strain>
    </source>
</reference>
<dbReference type="Gene3D" id="1.10.472.60">
    <property type="entry name" value="putative protein disulfide isomerase domain"/>
    <property type="match status" value="1"/>
</dbReference>
<comment type="caution">
    <text evidence="3">The sequence shown here is derived from an EMBL/GenBank/DDBJ whole genome shotgun (WGS) entry which is preliminary data.</text>
</comment>
<sequence length="286" mass="32676">MKNFIEMMQEAGCHSENRPLEIYVFIDPLCPECWALEPILKKLRLEYGLYFRLRHVLTGKLTNLNVNAKKCSAIAEHWEKTASRTGMSCDGSLWIENPITSPHIVSIAIKAAELQGKKCGIRFLRKVQEVVFLEKQNISDIDVLMDCAEQATLDVNEFFNDIHSESAAKAFQCDLKITSEMDVTETPSLVFFNENIEDEGLKITGLYSYEVYVQVIYEMLGSTPSPLPLPPLEAFLKLYGLVASKEIAVVYDKTIDEVEKELKKWLLQQKVKKINGKHGSFWKYIQ</sequence>
<dbReference type="PANTHER" id="PTHR13887:SF47">
    <property type="entry name" value="CLPXP ADAPTER PROTEIN SPXH"/>
    <property type="match status" value="1"/>
</dbReference>
<evidence type="ECO:0000256" key="2">
    <source>
        <dbReference type="HAMAP-Rule" id="MF_02245"/>
    </source>
</evidence>
<dbReference type="InterPro" id="IPR046404">
    <property type="entry name" value="Adapter_SpxH"/>
</dbReference>
<accession>A0A6M0P2C8</accession>
<evidence type="ECO:0000313" key="4">
    <source>
        <dbReference type="Proteomes" id="UP000476934"/>
    </source>
</evidence>
<dbReference type="PANTHER" id="PTHR13887">
    <property type="entry name" value="GLUTATHIONE S-TRANSFERASE KAPPA"/>
    <property type="match status" value="1"/>
</dbReference>
<proteinExistence type="inferred from homology"/>
<protein>
    <recommendedName>
        <fullName evidence="2">ClpXP adapter protein SpxH</fullName>
    </recommendedName>
</protein>
<comment type="similarity">
    <text evidence="2">Belongs to the SpxH family.</text>
</comment>
<dbReference type="Proteomes" id="UP000476934">
    <property type="component" value="Unassembled WGS sequence"/>
</dbReference>
<dbReference type="GO" id="GO:0005737">
    <property type="term" value="C:cytoplasm"/>
    <property type="evidence" value="ECO:0007669"/>
    <property type="project" value="UniProtKB-SubCell"/>
</dbReference>
<dbReference type="Pfam" id="PF13743">
    <property type="entry name" value="Thioredoxin_5"/>
    <property type="match status" value="1"/>
</dbReference>
<name>A0A6M0P2C8_9BACI</name>